<dbReference type="AlphaFoldDB" id="A0A7S0BP87"/>
<feature type="transmembrane region" description="Helical" evidence="1">
    <location>
        <begin position="100"/>
        <end position="125"/>
    </location>
</feature>
<sequence length="130" mass="13412">MAFVVGGLSFSGAGVQARCVRASGVGVSRSSVRVSMSSGSNTAEKADTDADKAAEEARKILNDGDSMVDLGGSYQAPQEGKRYAASSSGGYQPGSKGLDVWLITGLLVFLVPIVITIVGVMNGWIDLDPR</sequence>
<protein>
    <recommendedName>
        <fullName evidence="2">Pterin-binding domain-containing protein</fullName>
    </recommendedName>
</protein>
<dbReference type="GO" id="GO:0042558">
    <property type="term" value="P:pteridine-containing compound metabolic process"/>
    <property type="evidence" value="ECO:0007669"/>
    <property type="project" value="InterPro"/>
</dbReference>
<evidence type="ECO:0000313" key="3">
    <source>
        <dbReference type="EMBL" id="CAD8399639.1"/>
    </source>
</evidence>
<reference evidence="3" key="1">
    <citation type="submission" date="2021-01" db="EMBL/GenBank/DDBJ databases">
        <authorList>
            <person name="Corre E."/>
            <person name="Pelletier E."/>
            <person name="Niang G."/>
            <person name="Scheremetjew M."/>
            <person name="Finn R."/>
            <person name="Kale V."/>
            <person name="Holt S."/>
            <person name="Cochrane G."/>
            <person name="Meng A."/>
            <person name="Brown T."/>
            <person name="Cohen L."/>
        </authorList>
    </citation>
    <scope>NUCLEOTIDE SEQUENCE</scope>
    <source>
        <strain evidence="3">UTEX LB 2760</strain>
    </source>
</reference>
<feature type="domain" description="Pterin-binding" evidence="2">
    <location>
        <begin position="22"/>
        <end position="130"/>
    </location>
</feature>
<evidence type="ECO:0000259" key="2">
    <source>
        <dbReference type="PROSITE" id="PS50972"/>
    </source>
</evidence>
<name>A0A7S0BP87_9RHOD</name>
<keyword evidence="1" id="KW-1133">Transmembrane helix</keyword>
<evidence type="ECO:0000256" key="1">
    <source>
        <dbReference type="SAM" id="Phobius"/>
    </source>
</evidence>
<organism evidence="3">
    <name type="scientific">Rhodosorus marinus</name>
    <dbReference type="NCBI Taxonomy" id="101924"/>
    <lineage>
        <taxon>Eukaryota</taxon>
        <taxon>Rhodophyta</taxon>
        <taxon>Stylonematophyceae</taxon>
        <taxon>Stylonematales</taxon>
        <taxon>Stylonemataceae</taxon>
        <taxon>Rhodosorus</taxon>
    </lineage>
</organism>
<dbReference type="PROSITE" id="PS50972">
    <property type="entry name" value="PTERIN_BINDING"/>
    <property type="match status" value="1"/>
</dbReference>
<gene>
    <name evidence="3" type="ORF">RMAR0315_LOCUS9632</name>
</gene>
<proteinExistence type="predicted"/>
<keyword evidence="1" id="KW-0812">Transmembrane</keyword>
<accession>A0A7S0BP87</accession>
<dbReference type="InterPro" id="IPR000489">
    <property type="entry name" value="Pterin-binding_dom"/>
</dbReference>
<keyword evidence="1" id="KW-0472">Membrane</keyword>
<dbReference type="EMBL" id="HBEK01017655">
    <property type="protein sequence ID" value="CAD8399639.1"/>
    <property type="molecule type" value="Transcribed_RNA"/>
</dbReference>